<accession>A0ABN2TAX0</accession>
<dbReference type="InterPro" id="IPR029058">
    <property type="entry name" value="AB_hydrolase_fold"/>
</dbReference>
<name>A0ABN2TAX0_9ACTN</name>
<feature type="domain" description="Serine aminopeptidase S33" evidence="2">
    <location>
        <begin position="25"/>
        <end position="144"/>
    </location>
</feature>
<dbReference type="Gene3D" id="3.40.50.1820">
    <property type="entry name" value="alpha/beta hydrolase"/>
    <property type="match status" value="1"/>
</dbReference>
<dbReference type="InterPro" id="IPR051044">
    <property type="entry name" value="MAG_DAG_Lipase"/>
</dbReference>
<gene>
    <name evidence="3" type="ORF">GCM10009799_33590</name>
</gene>
<proteinExistence type="predicted"/>
<feature type="domain" description="Peptidase S9 prolyl oligopeptidase catalytic" evidence="1">
    <location>
        <begin position="180"/>
        <end position="255"/>
    </location>
</feature>
<dbReference type="Pfam" id="PF00326">
    <property type="entry name" value="Peptidase_S9"/>
    <property type="match status" value="1"/>
</dbReference>
<comment type="caution">
    <text evidence="3">The sequence shown here is derived from an EMBL/GenBank/DDBJ whole genome shotgun (WGS) entry which is preliminary data.</text>
</comment>
<evidence type="ECO:0008006" key="5">
    <source>
        <dbReference type="Google" id="ProtNLM"/>
    </source>
</evidence>
<reference evidence="3 4" key="1">
    <citation type="journal article" date="2019" name="Int. J. Syst. Evol. Microbiol.">
        <title>The Global Catalogue of Microorganisms (GCM) 10K type strain sequencing project: providing services to taxonomists for standard genome sequencing and annotation.</title>
        <authorList>
            <consortium name="The Broad Institute Genomics Platform"/>
            <consortium name="The Broad Institute Genome Sequencing Center for Infectious Disease"/>
            <person name="Wu L."/>
            <person name="Ma J."/>
        </authorList>
    </citation>
    <scope>NUCLEOTIDE SEQUENCE [LARGE SCALE GENOMIC DNA]</scope>
    <source>
        <strain evidence="3 4">JCM 15313</strain>
    </source>
</reference>
<sequence length="260" mass="28610">MHSFDVRALDGVRLDASMHTADTSRARGTVVQAHGITVDKDEGGMFVRLAERLAKAGFTVIRFSFRGHGKSDGAPEGVTIAGEMLDLQAVVKHAMEVAPGPLAVIAASFGAVPTALLLPTLEMQLHRLVLWNPVLDLDHTFLHPELPWGTKNFGPGPQRQLHEQGRLLIDDEFPIGQVLWQELARYDPLKEFSRSQVPALVIHGDHDSYVSYDIARAAAEERNHTEFRTIEGSDHGFDSRDREDEAIGHTLTWLTAGDAA</sequence>
<dbReference type="Pfam" id="PF12146">
    <property type="entry name" value="Hydrolase_4"/>
    <property type="match status" value="1"/>
</dbReference>
<evidence type="ECO:0000259" key="1">
    <source>
        <dbReference type="Pfam" id="PF00326"/>
    </source>
</evidence>
<evidence type="ECO:0000313" key="4">
    <source>
        <dbReference type="Proteomes" id="UP001501585"/>
    </source>
</evidence>
<organism evidence="3 4">
    <name type="scientific">Nocardiopsis rhodophaea</name>
    <dbReference type="NCBI Taxonomy" id="280238"/>
    <lineage>
        <taxon>Bacteria</taxon>
        <taxon>Bacillati</taxon>
        <taxon>Actinomycetota</taxon>
        <taxon>Actinomycetes</taxon>
        <taxon>Streptosporangiales</taxon>
        <taxon>Nocardiopsidaceae</taxon>
        <taxon>Nocardiopsis</taxon>
    </lineage>
</organism>
<dbReference type="Proteomes" id="UP001501585">
    <property type="component" value="Unassembled WGS sequence"/>
</dbReference>
<evidence type="ECO:0000313" key="3">
    <source>
        <dbReference type="EMBL" id="GAA2003745.1"/>
    </source>
</evidence>
<dbReference type="InterPro" id="IPR001375">
    <property type="entry name" value="Peptidase_S9_cat"/>
</dbReference>
<dbReference type="EMBL" id="BAAAPC010000014">
    <property type="protein sequence ID" value="GAA2003745.1"/>
    <property type="molecule type" value="Genomic_DNA"/>
</dbReference>
<dbReference type="SUPFAM" id="SSF53474">
    <property type="entry name" value="alpha/beta-Hydrolases"/>
    <property type="match status" value="1"/>
</dbReference>
<dbReference type="InterPro" id="IPR022742">
    <property type="entry name" value="Hydrolase_4"/>
</dbReference>
<protein>
    <recommendedName>
        <fullName evidence="5">Alpha/beta hydrolase</fullName>
    </recommendedName>
</protein>
<dbReference type="PANTHER" id="PTHR11614">
    <property type="entry name" value="PHOSPHOLIPASE-RELATED"/>
    <property type="match status" value="1"/>
</dbReference>
<keyword evidence="4" id="KW-1185">Reference proteome</keyword>
<evidence type="ECO:0000259" key="2">
    <source>
        <dbReference type="Pfam" id="PF12146"/>
    </source>
</evidence>